<evidence type="ECO:0000259" key="2">
    <source>
        <dbReference type="Pfam" id="PF26626"/>
    </source>
</evidence>
<feature type="transmembrane region" description="Helical" evidence="1">
    <location>
        <begin position="309"/>
        <end position="326"/>
    </location>
</feature>
<organism evidence="3 4">
    <name type="scientific">Microcystis aeruginosa PCC 9432</name>
    <dbReference type="NCBI Taxonomy" id="1160280"/>
    <lineage>
        <taxon>Bacteria</taxon>
        <taxon>Bacillati</taxon>
        <taxon>Cyanobacteriota</taxon>
        <taxon>Cyanophyceae</taxon>
        <taxon>Oscillatoriophycideae</taxon>
        <taxon>Chroococcales</taxon>
        <taxon>Microcystaceae</taxon>
        <taxon>Microcystis</taxon>
    </lineage>
</organism>
<feature type="transmembrane region" description="Helical" evidence="1">
    <location>
        <begin position="96"/>
        <end position="120"/>
    </location>
</feature>
<dbReference type="NCBIfam" id="NF047510">
    <property type="entry name" value="LIC_10190_fam"/>
    <property type="match status" value="1"/>
</dbReference>
<feature type="transmembrane region" description="Helical" evidence="1">
    <location>
        <begin position="184"/>
        <end position="204"/>
    </location>
</feature>
<sequence>MIVTLLAWVYFFCMFYIYGFNIVKLITCSKDDEAAKEISPFLLVFIGLSVVTIISYYLSFLIPINASANAILLGGMIILLFFSFKEIHQKLKNYILVFKVDLPNILLILVAVMILLLVLIKTSTDVIHYDTGLYHSQSIQWYRRYAIVPGLGNIHFRLAYNSFIFPLFSLSDFSFITHHSLRPINGFIIANTFLLSLSSLKSLLLKKIELSNVFGLSILLFLINDNLFTLDISSLSSDLSGSIFILISVFLSLKSIESKNKIKDESQLYELLIILFSSIAVTIKLSNLPVFILALLIIGRSLITKQYSLLWRGTIIVTLIFVPYLTRNYFVSGYLLYPFYSIDLFNPDWKMPRDVLIMDKQDIENWAKVSGHQGKKIVESGFISWFPVWVKENSKYFSLRFLFFSSILLIFFLIFESVFYRQSKLIRFFDRLCIPLITLLVGLSFWFLNAPLVRYGYGFILSLSCLFISLVFFICLLFLRNNYVIIYKPFLYLLVFLFTTSLYLNNKQSLFSIPSYWLIPAGYPTVSVTSIQIDHETIYRPTQGDQCWDSQFPCAPQSYSDWLHPSLELRGDSLQEGFKIKKGLRIYYEKK</sequence>
<dbReference type="Pfam" id="PF26626">
    <property type="entry name" value="DUF8201"/>
    <property type="match status" value="1"/>
</dbReference>
<keyword evidence="1" id="KW-0472">Membrane</keyword>
<evidence type="ECO:0000313" key="3">
    <source>
        <dbReference type="EMBL" id="CCH91581.1"/>
    </source>
</evidence>
<dbReference type="AlphaFoldDB" id="A0A822L5H4"/>
<feature type="transmembrane region" description="Helical" evidence="1">
    <location>
        <begin position="455"/>
        <end position="479"/>
    </location>
</feature>
<comment type="caution">
    <text evidence="3">The sequence shown here is derived from an EMBL/GenBank/DDBJ whole genome shotgun (WGS) entry which is preliminary data.</text>
</comment>
<protein>
    <submittedName>
        <fullName evidence="3">Putative Cytoplasmic membrane protein</fullName>
    </submittedName>
</protein>
<dbReference type="InterPro" id="IPR058065">
    <property type="entry name" value="LIC_10190-like"/>
</dbReference>
<evidence type="ECO:0000313" key="4">
    <source>
        <dbReference type="Proteomes" id="UP000005806"/>
    </source>
</evidence>
<dbReference type="RefSeq" id="WP_002752893.1">
    <property type="nucleotide sequence ID" value="NZ_HE972555.1"/>
</dbReference>
<accession>A0A822L5H4</accession>
<feature type="transmembrane region" description="Helical" evidence="1">
    <location>
        <begin position="401"/>
        <end position="420"/>
    </location>
</feature>
<feature type="transmembrane region" description="Helical" evidence="1">
    <location>
        <begin position="273"/>
        <end position="297"/>
    </location>
</feature>
<feature type="transmembrane region" description="Helical" evidence="1">
    <location>
        <begin position="38"/>
        <end position="58"/>
    </location>
</feature>
<dbReference type="Proteomes" id="UP000005806">
    <property type="component" value="Unassembled WGS sequence"/>
</dbReference>
<feature type="transmembrane region" description="Helical" evidence="1">
    <location>
        <begin position="486"/>
        <end position="504"/>
    </location>
</feature>
<feature type="transmembrane region" description="Helical" evidence="1">
    <location>
        <begin position="64"/>
        <end position="84"/>
    </location>
</feature>
<keyword evidence="1" id="KW-1133">Transmembrane helix</keyword>
<dbReference type="InterPro" id="IPR058514">
    <property type="entry name" value="DUF8201"/>
</dbReference>
<proteinExistence type="predicted"/>
<feature type="transmembrane region" description="Helical" evidence="1">
    <location>
        <begin position="6"/>
        <end position="26"/>
    </location>
</feature>
<reference evidence="3 4" key="1">
    <citation type="submission" date="2012-04" db="EMBL/GenBank/DDBJ databases">
        <authorList>
            <person name="Genoscope - CEA"/>
        </authorList>
    </citation>
    <scope>NUCLEOTIDE SEQUENCE [LARGE SCALE GENOMIC DNA]</scope>
    <source>
        <strain evidence="3 4">9432</strain>
    </source>
</reference>
<name>A0A822L5H4_MICAE</name>
<gene>
    <name evidence="3" type="ORF">MICCA_1660007</name>
</gene>
<feature type="transmembrane region" description="Helical" evidence="1">
    <location>
        <begin position="210"/>
        <end position="228"/>
    </location>
</feature>
<dbReference type="EMBL" id="CAIH01000075">
    <property type="protein sequence ID" value="CCH91581.1"/>
    <property type="molecule type" value="Genomic_DNA"/>
</dbReference>
<feature type="domain" description="DUF8201" evidence="2">
    <location>
        <begin position="1"/>
        <end position="461"/>
    </location>
</feature>
<keyword evidence="1" id="KW-0812">Transmembrane</keyword>
<evidence type="ECO:0000256" key="1">
    <source>
        <dbReference type="SAM" id="Phobius"/>
    </source>
</evidence>
<feature type="transmembrane region" description="Helical" evidence="1">
    <location>
        <begin position="432"/>
        <end position="449"/>
    </location>
</feature>